<keyword evidence="2" id="KW-1185">Reference proteome</keyword>
<accession>A0A9D4LAB4</accession>
<dbReference type="Proteomes" id="UP000828390">
    <property type="component" value="Unassembled WGS sequence"/>
</dbReference>
<dbReference type="EMBL" id="JAIWYP010000003">
    <property type="protein sequence ID" value="KAH3854395.1"/>
    <property type="molecule type" value="Genomic_DNA"/>
</dbReference>
<comment type="caution">
    <text evidence="1">The sequence shown here is derived from an EMBL/GenBank/DDBJ whole genome shotgun (WGS) entry which is preliminary data.</text>
</comment>
<proteinExistence type="predicted"/>
<evidence type="ECO:0000313" key="1">
    <source>
        <dbReference type="EMBL" id="KAH3854395.1"/>
    </source>
</evidence>
<name>A0A9D4LAB4_DREPO</name>
<organism evidence="1 2">
    <name type="scientific">Dreissena polymorpha</name>
    <name type="common">Zebra mussel</name>
    <name type="synonym">Mytilus polymorpha</name>
    <dbReference type="NCBI Taxonomy" id="45954"/>
    <lineage>
        <taxon>Eukaryota</taxon>
        <taxon>Metazoa</taxon>
        <taxon>Spiralia</taxon>
        <taxon>Lophotrochozoa</taxon>
        <taxon>Mollusca</taxon>
        <taxon>Bivalvia</taxon>
        <taxon>Autobranchia</taxon>
        <taxon>Heteroconchia</taxon>
        <taxon>Euheterodonta</taxon>
        <taxon>Imparidentia</taxon>
        <taxon>Neoheterodontei</taxon>
        <taxon>Myida</taxon>
        <taxon>Dreissenoidea</taxon>
        <taxon>Dreissenidae</taxon>
        <taxon>Dreissena</taxon>
    </lineage>
</organism>
<protein>
    <submittedName>
        <fullName evidence="1">Uncharacterized protein</fullName>
    </submittedName>
</protein>
<evidence type="ECO:0000313" key="2">
    <source>
        <dbReference type="Proteomes" id="UP000828390"/>
    </source>
</evidence>
<sequence>MDAVSYSFNSQVIKTQQNMGKTFNFNVKTKITSNINVIICDLYLNVLDRDDLLYGRRKTTTGEAWSGVITPKKG</sequence>
<reference evidence="1" key="2">
    <citation type="submission" date="2020-11" db="EMBL/GenBank/DDBJ databases">
        <authorList>
            <person name="McCartney M.A."/>
            <person name="Auch B."/>
            <person name="Kono T."/>
            <person name="Mallez S."/>
            <person name="Becker A."/>
            <person name="Gohl D.M."/>
            <person name="Silverstein K.A.T."/>
            <person name="Koren S."/>
            <person name="Bechman K.B."/>
            <person name="Herman A."/>
            <person name="Abrahante J.E."/>
            <person name="Garbe J."/>
        </authorList>
    </citation>
    <scope>NUCLEOTIDE SEQUENCE</scope>
    <source>
        <strain evidence="1">Duluth1</strain>
        <tissue evidence="1">Whole animal</tissue>
    </source>
</reference>
<dbReference type="AlphaFoldDB" id="A0A9D4LAB4"/>
<gene>
    <name evidence="1" type="ORF">DPMN_096936</name>
</gene>
<reference evidence="1" key="1">
    <citation type="journal article" date="2019" name="bioRxiv">
        <title>The Genome of the Zebra Mussel, Dreissena polymorpha: A Resource for Invasive Species Research.</title>
        <authorList>
            <person name="McCartney M.A."/>
            <person name="Auch B."/>
            <person name="Kono T."/>
            <person name="Mallez S."/>
            <person name="Zhang Y."/>
            <person name="Obille A."/>
            <person name="Becker A."/>
            <person name="Abrahante J.E."/>
            <person name="Garbe J."/>
            <person name="Badalamenti J.P."/>
            <person name="Herman A."/>
            <person name="Mangelson H."/>
            <person name="Liachko I."/>
            <person name="Sullivan S."/>
            <person name="Sone E.D."/>
            <person name="Koren S."/>
            <person name="Silverstein K.A.T."/>
            <person name="Beckman K.B."/>
            <person name="Gohl D.M."/>
        </authorList>
    </citation>
    <scope>NUCLEOTIDE SEQUENCE</scope>
    <source>
        <strain evidence="1">Duluth1</strain>
        <tissue evidence="1">Whole animal</tissue>
    </source>
</reference>